<sequence>MFNLSISKLKVSGLAMVFLGFSALGHADDITDSINEALEYYKNGEYTDAAQSLDYASQLVKQKKASGLESFLPKPLSGWTEEKTQSQAAGSGMFGGGITAERKYNKNSASVTVQIITDSPMMQGVMMMFSNPMFAASDGGKLEKIGRQKAIVKFDAANKKGEIKIIVANRFFVSIEGHGVTKDDLKGYAKAVDYKKLASLP</sequence>
<keyword evidence="1" id="KW-0732">Signal</keyword>
<dbReference type="AlphaFoldDB" id="A0A975BUU5"/>
<reference evidence="2" key="1">
    <citation type="journal article" date="2021" name="Microb. Physiol.">
        <title>Proteogenomic Insights into the Physiology of Marine, Sulfate-Reducing, Filamentous Desulfonema limicola and Desulfonema magnum.</title>
        <authorList>
            <person name="Schnaars V."/>
            <person name="Wohlbrand L."/>
            <person name="Scheve S."/>
            <person name="Hinrichs C."/>
            <person name="Reinhardt R."/>
            <person name="Rabus R."/>
        </authorList>
    </citation>
    <scope>NUCLEOTIDE SEQUENCE</scope>
    <source>
        <strain evidence="2">4be13</strain>
    </source>
</reference>
<gene>
    <name evidence="2" type="ORF">dnm_083160</name>
</gene>
<evidence type="ECO:0000313" key="3">
    <source>
        <dbReference type="Proteomes" id="UP000663722"/>
    </source>
</evidence>
<dbReference type="EMBL" id="CP061800">
    <property type="protein sequence ID" value="QTA92240.1"/>
    <property type="molecule type" value="Genomic_DNA"/>
</dbReference>
<accession>A0A975BUU5</accession>
<protein>
    <submittedName>
        <fullName evidence="2">Uncharacterized protein</fullName>
    </submittedName>
</protein>
<evidence type="ECO:0000256" key="1">
    <source>
        <dbReference type="SAM" id="SignalP"/>
    </source>
</evidence>
<feature type="chain" id="PRO_5037149730" evidence="1">
    <location>
        <begin position="28"/>
        <end position="201"/>
    </location>
</feature>
<name>A0A975BUU5_9BACT</name>
<feature type="signal peptide" evidence="1">
    <location>
        <begin position="1"/>
        <end position="27"/>
    </location>
</feature>
<dbReference type="RefSeq" id="WP_207679683.1">
    <property type="nucleotide sequence ID" value="NZ_CP061800.1"/>
</dbReference>
<dbReference type="Proteomes" id="UP000663722">
    <property type="component" value="Chromosome"/>
</dbReference>
<evidence type="ECO:0000313" key="2">
    <source>
        <dbReference type="EMBL" id="QTA92240.1"/>
    </source>
</evidence>
<dbReference type="KEGG" id="dmm:dnm_083160"/>
<proteinExistence type="predicted"/>
<keyword evidence="3" id="KW-1185">Reference proteome</keyword>
<organism evidence="2 3">
    <name type="scientific">Desulfonema magnum</name>
    <dbReference type="NCBI Taxonomy" id="45655"/>
    <lineage>
        <taxon>Bacteria</taxon>
        <taxon>Pseudomonadati</taxon>
        <taxon>Thermodesulfobacteriota</taxon>
        <taxon>Desulfobacteria</taxon>
        <taxon>Desulfobacterales</taxon>
        <taxon>Desulfococcaceae</taxon>
        <taxon>Desulfonema</taxon>
    </lineage>
</organism>